<dbReference type="Gene3D" id="1.10.510.10">
    <property type="entry name" value="Transferase(Phosphotransferase) domain 1"/>
    <property type="match status" value="1"/>
</dbReference>
<dbReference type="RefSeq" id="WP_201369866.1">
    <property type="nucleotide sequence ID" value="NZ_BNJG01000001.1"/>
</dbReference>
<dbReference type="InterPro" id="IPR017441">
    <property type="entry name" value="Protein_kinase_ATP_BS"/>
</dbReference>
<dbReference type="PROSITE" id="PS50011">
    <property type="entry name" value="PROTEIN_KINASE_DOM"/>
    <property type="match status" value="1"/>
</dbReference>
<dbReference type="SMART" id="SM00220">
    <property type="entry name" value="S_TKc"/>
    <property type="match status" value="1"/>
</dbReference>
<dbReference type="Pfam" id="PF00069">
    <property type="entry name" value="Pkinase"/>
    <property type="match status" value="1"/>
</dbReference>
<evidence type="ECO:0000256" key="3">
    <source>
        <dbReference type="ARBA" id="ARBA00022741"/>
    </source>
</evidence>
<dbReference type="InterPro" id="IPR000719">
    <property type="entry name" value="Prot_kinase_dom"/>
</dbReference>
<evidence type="ECO:0000256" key="7">
    <source>
        <dbReference type="SAM" id="MobiDB-lite"/>
    </source>
</evidence>
<keyword evidence="3 6" id="KW-0547">Nucleotide-binding</keyword>
<dbReference type="InterPro" id="IPR011009">
    <property type="entry name" value="Kinase-like_dom_sf"/>
</dbReference>
<keyword evidence="8" id="KW-1133">Transmembrane helix</keyword>
<dbReference type="InterPro" id="IPR008271">
    <property type="entry name" value="Ser/Thr_kinase_AS"/>
</dbReference>
<dbReference type="PANTHER" id="PTHR43289:SF6">
    <property type="entry name" value="SERINE_THREONINE-PROTEIN KINASE NEKL-3"/>
    <property type="match status" value="1"/>
</dbReference>
<dbReference type="PROSITE" id="PS00108">
    <property type="entry name" value="PROTEIN_KINASE_ST"/>
    <property type="match status" value="1"/>
</dbReference>
<keyword evidence="8" id="KW-0812">Transmembrane</keyword>
<comment type="caution">
    <text evidence="10">The sequence shown here is derived from an EMBL/GenBank/DDBJ whole genome shotgun (WGS) entry which is preliminary data.</text>
</comment>
<keyword evidence="4" id="KW-0418">Kinase</keyword>
<keyword evidence="2" id="KW-0808">Transferase</keyword>
<dbReference type="SUPFAM" id="SSF56112">
    <property type="entry name" value="Protein kinase-like (PK-like)"/>
    <property type="match status" value="1"/>
</dbReference>
<feature type="domain" description="Protein kinase" evidence="9">
    <location>
        <begin position="21"/>
        <end position="274"/>
    </location>
</feature>
<evidence type="ECO:0000259" key="9">
    <source>
        <dbReference type="PROSITE" id="PS50011"/>
    </source>
</evidence>
<protein>
    <recommendedName>
        <fullName evidence="1">non-specific serine/threonine protein kinase</fullName>
        <ecNumber evidence="1">2.7.11.1</ecNumber>
    </recommendedName>
</protein>
<keyword evidence="11" id="KW-1185">Reference proteome</keyword>
<name>A0ABQ3UJV6_9CHLR</name>
<feature type="compositionally biased region" description="Polar residues" evidence="7">
    <location>
        <begin position="343"/>
        <end position="369"/>
    </location>
</feature>
<reference evidence="10 11" key="1">
    <citation type="journal article" date="2021" name="Int. J. Syst. Evol. Microbiol.">
        <title>Reticulibacter mediterranei gen. nov., sp. nov., within the new family Reticulibacteraceae fam. nov., and Ktedonospora formicarum gen. nov., sp. nov., Ktedonobacter robiniae sp. nov., Dictyobacter formicarum sp. nov. and Dictyobacter arantiisoli sp. nov., belonging to the class Ktedonobacteria.</title>
        <authorList>
            <person name="Yabe S."/>
            <person name="Zheng Y."/>
            <person name="Wang C.M."/>
            <person name="Sakai Y."/>
            <person name="Abe K."/>
            <person name="Yokota A."/>
            <person name="Donadio S."/>
            <person name="Cavaletti L."/>
            <person name="Monciardini P."/>
        </authorList>
    </citation>
    <scope>NUCLEOTIDE SEQUENCE [LARGE SCALE GENOMIC DNA]</scope>
    <source>
        <strain evidence="10 11">SOSP1-30</strain>
    </source>
</reference>
<proteinExistence type="predicted"/>
<dbReference type="Proteomes" id="UP000654345">
    <property type="component" value="Unassembled WGS sequence"/>
</dbReference>
<feature type="region of interest" description="Disordered" evidence="7">
    <location>
        <begin position="334"/>
        <end position="374"/>
    </location>
</feature>
<evidence type="ECO:0000256" key="1">
    <source>
        <dbReference type="ARBA" id="ARBA00012513"/>
    </source>
</evidence>
<keyword evidence="8" id="KW-0472">Membrane</keyword>
<dbReference type="PANTHER" id="PTHR43289">
    <property type="entry name" value="MITOGEN-ACTIVATED PROTEIN KINASE KINASE KINASE 20-RELATED"/>
    <property type="match status" value="1"/>
</dbReference>
<dbReference type="Gene3D" id="2.60.120.560">
    <property type="entry name" value="Exo-inulinase, domain 1"/>
    <property type="match status" value="1"/>
</dbReference>
<dbReference type="PROSITE" id="PS00107">
    <property type="entry name" value="PROTEIN_KINASE_ATP"/>
    <property type="match status" value="1"/>
</dbReference>
<evidence type="ECO:0000256" key="5">
    <source>
        <dbReference type="ARBA" id="ARBA00022840"/>
    </source>
</evidence>
<evidence type="ECO:0000313" key="11">
    <source>
        <dbReference type="Proteomes" id="UP000654345"/>
    </source>
</evidence>
<feature type="transmembrane region" description="Helical" evidence="8">
    <location>
        <begin position="382"/>
        <end position="404"/>
    </location>
</feature>
<evidence type="ECO:0000256" key="6">
    <source>
        <dbReference type="PROSITE-ProRule" id="PRU10141"/>
    </source>
</evidence>
<organism evidence="10 11">
    <name type="scientific">Ktedonobacter robiniae</name>
    <dbReference type="NCBI Taxonomy" id="2778365"/>
    <lineage>
        <taxon>Bacteria</taxon>
        <taxon>Bacillati</taxon>
        <taxon>Chloroflexota</taxon>
        <taxon>Ktedonobacteria</taxon>
        <taxon>Ktedonobacterales</taxon>
        <taxon>Ktedonobacteraceae</taxon>
        <taxon>Ktedonobacter</taxon>
    </lineage>
</organism>
<evidence type="ECO:0000256" key="8">
    <source>
        <dbReference type="SAM" id="Phobius"/>
    </source>
</evidence>
<dbReference type="CDD" id="cd14014">
    <property type="entry name" value="STKc_PknB_like"/>
    <property type="match status" value="1"/>
</dbReference>
<keyword evidence="5 6" id="KW-0067">ATP-binding</keyword>
<evidence type="ECO:0000256" key="4">
    <source>
        <dbReference type="ARBA" id="ARBA00022777"/>
    </source>
</evidence>
<dbReference type="EMBL" id="BNJG01000001">
    <property type="protein sequence ID" value="GHO53016.1"/>
    <property type="molecule type" value="Genomic_DNA"/>
</dbReference>
<evidence type="ECO:0000256" key="2">
    <source>
        <dbReference type="ARBA" id="ARBA00022679"/>
    </source>
</evidence>
<evidence type="ECO:0000313" key="10">
    <source>
        <dbReference type="EMBL" id="GHO53016.1"/>
    </source>
</evidence>
<feature type="binding site" evidence="6">
    <location>
        <position position="50"/>
    </location>
    <ligand>
        <name>ATP</name>
        <dbReference type="ChEBI" id="CHEBI:30616"/>
    </ligand>
</feature>
<gene>
    <name evidence="10" type="ORF">KSB_14910</name>
</gene>
<accession>A0ABQ3UJV6</accession>
<dbReference type="EC" id="2.7.11.1" evidence="1"/>
<dbReference type="Gene3D" id="3.30.200.20">
    <property type="entry name" value="Phosphorylase Kinase, domain 1"/>
    <property type="match status" value="1"/>
</dbReference>
<sequence length="617" mass="67058">MNNYGEVPVERALVGQQLGNYRLVKLLGQGGFADVYLGEHIHLQTQAAIKVLRLTLTPENMEGFRKEAQVIAQLEHPHIIRILDYGVERGIPYLVMSYATNGAINRRYPRGTRVPLNILLSLLSQVASALQYAHNQRLIHRDIKPENMLLNRNDEVLLSDFGIALVAQTSRQTSLDVVGTATYMAPEQLMGKPVPASDQYALAIVAYEWLVGRPPFQGSFSEVCAQQLNAPAIDMTQLDPQVMPLPLARVLEIALTKDPQQRYPDVLTFVHAFEQAAQSFLHSAPLPAMDSARLRLPTPYPGTPAGQSFPGTYVRGNALHNNDMTEQMPAPVSRPGIPFQAPPHTQTAFQQTQQRGPQQNAGQPWTTGKPTPVRQRSRVPGFLLVSVAVILVILLVVIGAFALYKPVATHTQQTPVASNTPTPGTTNVPSGGALYQATWGPEDTWQLTDGWEAQNGQLTSDGSLVNANALSLFHAKSANYAVETEIAFRGFGQSSENGGQNKPGKQGNSLSQSGGYGIIVRLHSGRSYICGLDAHTGAYIALVEGGRIIKRLKNVGYHFSTGTHMYRVEIHGSEIALLIDGKAIVQASNSTLTAPGEIGLHSDNTRLAITSFKVSQL</sequence>